<evidence type="ECO:0000313" key="1">
    <source>
        <dbReference type="EMBL" id="KIM84256.1"/>
    </source>
</evidence>
<dbReference type="InParanoid" id="A0A0C3G0P9"/>
<dbReference type="HOGENOM" id="CLU_2038911_0_0_1"/>
<protein>
    <submittedName>
        <fullName evidence="1">Uncharacterized protein</fullName>
    </submittedName>
</protein>
<dbReference type="EMBL" id="KN832988">
    <property type="protein sequence ID" value="KIM84256.1"/>
    <property type="molecule type" value="Genomic_DNA"/>
</dbReference>
<name>A0A0C3G0P9_PILCF</name>
<accession>A0A0C3G0P9</accession>
<proteinExistence type="predicted"/>
<reference evidence="1 2" key="1">
    <citation type="submission" date="2014-04" db="EMBL/GenBank/DDBJ databases">
        <authorList>
            <consortium name="DOE Joint Genome Institute"/>
            <person name="Kuo A."/>
            <person name="Tarkka M."/>
            <person name="Buscot F."/>
            <person name="Kohler A."/>
            <person name="Nagy L.G."/>
            <person name="Floudas D."/>
            <person name="Copeland A."/>
            <person name="Barry K.W."/>
            <person name="Cichocki N."/>
            <person name="Veneault-Fourrey C."/>
            <person name="LaButti K."/>
            <person name="Lindquist E.A."/>
            <person name="Lipzen A."/>
            <person name="Lundell T."/>
            <person name="Morin E."/>
            <person name="Murat C."/>
            <person name="Sun H."/>
            <person name="Tunlid A."/>
            <person name="Henrissat B."/>
            <person name="Grigoriev I.V."/>
            <person name="Hibbett D.S."/>
            <person name="Martin F."/>
            <person name="Nordberg H.P."/>
            <person name="Cantor M.N."/>
            <person name="Hua S.X."/>
        </authorList>
    </citation>
    <scope>NUCLEOTIDE SEQUENCE [LARGE SCALE GENOMIC DNA]</scope>
    <source>
        <strain evidence="1 2">F 1598</strain>
    </source>
</reference>
<gene>
    <name evidence="1" type="ORF">PILCRDRAFT_405130</name>
</gene>
<sequence length="121" mass="13781">MASLDSTVNRQKTLRLRLRSRSTSHHGRVTRKSFGKRSWRTHQWTLLIQPYITLEPEAAAALVLPIFSIPMGTCRPLIPTVGCPLRILRSALPGCDYQPVALDVVRYFVDEDCSCSYFQVF</sequence>
<keyword evidence="2" id="KW-1185">Reference proteome</keyword>
<dbReference type="Proteomes" id="UP000054166">
    <property type="component" value="Unassembled WGS sequence"/>
</dbReference>
<dbReference type="AlphaFoldDB" id="A0A0C3G0P9"/>
<organism evidence="1 2">
    <name type="scientific">Piloderma croceum (strain F 1598)</name>
    <dbReference type="NCBI Taxonomy" id="765440"/>
    <lineage>
        <taxon>Eukaryota</taxon>
        <taxon>Fungi</taxon>
        <taxon>Dikarya</taxon>
        <taxon>Basidiomycota</taxon>
        <taxon>Agaricomycotina</taxon>
        <taxon>Agaricomycetes</taxon>
        <taxon>Agaricomycetidae</taxon>
        <taxon>Atheliales</taxon>
        <taxon>Atheliaceae</taxon>
        <taxon>Piloderma</taxon>
    </lineage>
</organism>
<evidence type="ECO:0000313" key="2">
    <source>
        <dbReference type="Proteomes" id="UP000054166"/>
    </source>
</evidence>
<reference evidence="2" key="2">
    <citation type="submission" date="2015-01" db="EMBL/GenBank/DDBJ databases">
        <title>Evolutionary Origins and Diversification of the Mycorrhizal Mutualists.</title>
        <authorList>
            <consortium name="DOE Joint Genome Institute"/>
            <consortium name="Mycorrhizal Genomics Consortium"/>
            <person name="Kohler A."/>
            <person name="Kuo A."/>
            <person name="Nagy L.G."/>
            <person name="Floudas D."/>
            <person name="Copeland A."/>
            <person name="Barry K.W."/>
            <person name="Cichocki N."/>
            <person name="Veneault-Fourrey C."/>
            <person name="LaButti K."/>
            <person name="Lindquist E.A."/>
            <person name="Lipzen A."/>
            <person name="Lundell T."/>
            <person name="Morin E."/>
            <person name="Murat C."/>
            <person name="Riley R."/>
            <person name="Ohm R."/>
            <person name="Sun H."/>
            <person name="Tunlid A."/>
            <person name="Henrissat B."/>
            <person name="Grigoriev I.V."/>
            <person name="Hibbett D.S."/>
            <person name="Martin F."/>
        </authorList>
    </citation>
    <scope>NUCLEOTIDE SEQUENCE [LARGE SCALE GENOMIC DNA]</scope>
    <source>
        <strain evidence="2">F 1598</strain>
    </source>
</reference>